<reference evidence="2" key="1">
    <citation type="submission" date="2017-02" db="EMBL/GenBank/DDBJ databases">
        <authorList>
            <person name="Tafer H."/>
            <person name="Lopandic K."/>
        </authorList>
    </citation>
    <scope>NUCLEOTIDE SEQUENCE [LARGE SCALE GENOMIC DNA]</scope>
    <source>
        <strain evidence="2">CBS 366.77</strain>
    </source>
</reference>
<proteinExistence type="predicted"/>
<protein>
    <submittedName>
        <fullName evidence="1">Uncharacterized protein</fullName>
    </submittedName>
</protein>
<accession>A0A3A2Z9G3</accession>
<comment type="caution">
    <text evidence="1">The sequence shown here is derived from an EMBL/GenBank/DDBJ whole genome shotgun (WGS) entry which is preliminary data.</text>
</comment>
<organism evidence="1 2">
    <name type="scientific">Aspergillus sclerotialis</name>
    <dbReference type="NCBI Taxonomy" id="2070753"/>
    <lineage>
        <taxon>Eukaryota</taxon>
        <taxon>Fungi</taxon>
        <taxon>Dikarya</taxon>
        <taxon>Ascomycota</taxon>
        <taxon>Pezizomycotina</taxon>
        <taxon>Eurotiomycetes</taxon>
        <taxon>Eurotiomycetidae</taxon>
        <taxon>Eurotiales</taxon>
        <taxon>Aspergillaceae</taxon>
        <taxon>Aspergillus</taxon>
        <taxon>Aspergillus subgen. Polypaecilum</taxon>
    </lineage>
</organism>
<name>A0A3A2Z9G3_9EURO</name>
<sequence length="67" mass="7205">MSGSPERTRSGSSSRFGRHLEVVLALAKPSDSFPSKPLPEKEIEALSALSGITSRKLSYGSITFVPR</sequence>
<evidence type="ECO:0000313" key="2">
    <source>
        <dbReference type="Proteomes" id="UP000266188"/>
    </source>
</evidence>
<gene>
    <name evidence="1" type="ORF">PHISCL_08798</name>
</gene>
<dbReference type="EMBL" id="MVGC01000481">
    <property type="protein sequence ID" value="RJE18863.1"/>
    <property type="molecule type" value="Genomic_DNA"/>
</dbReference>
<dbReference type="AlphaFoldDB" id="A0A3A2Z9G3"/>
<evidence type="ECO:0000313" key="1">
    <source>
        <dbReference type="EMBL" id="RJE18863.1"/>
    </source>
</evidence>
<dbReference type="Proteomes" id="UP000266188">
    <property type="component" value="Unassembled WGS sequence"/>
</dbReference>
<keyword evidence="2" id="KW-1185">Reference proteome</keyword>